<gene>
    <name evidence="2" type="ORF">K490DRAFT_68918</name>
</gene>
<comment type="caution">
    <text evidence="2">The sequence shown here is derived from an EMBL/GenBank/DDBJ whole genome shotgun (WGS) entry which is preliminary data.</text>
</comment>
<dbReference type="Proteomes" id="UP000799776">
    <property type="component" value="Unassembled WGS sequence"/>
</dbReference>
<feature type="transmembrane region" description="Helical" evidence="1">
    <location>
        <begin position="62"/>
        <end position="83"/>
    </location>
</feature>
<keyword evidence="1" id="KW-0472">Membrane</keyword>
<evidence type="ECO:0000256" key="1">
    <source>
        <dbReference type="SAM" id="Phobius"/>
    </source>
</evidence>
<name>A0A9P4HMF0_9PEZI</name>
<keyword evidence="3" id="KW-1185">Reference proteome</keyword>
<dbReference type="EMBL" id="ML978743">
    <property type="protein sequence ID" value="KAF2084310.1"/>
    <property type="molecule type" value="Genomic_DNA"/>
</dbReference>
<evidence type="ECO:0000313" key="3">
    <source>
        <dbReference type="Proteomes" id="UP000799776"/>
    </source>
</evidence>
<organism evidence="2 3">
    <name type="scientific">Saccharata proteae CBS 121410</name>
    <dbReference type="NCBI Taxonomy" id="1314787"/>
    <lineage>
        <taxon>Eukaryota</taxon>
        <taxon>Fungi</taxon>
        <taxon>Dikarya</taxon>
        <taxon>Ascomycota</taxon>
        <taxon>Pezizomycotina</taxon>
        <taxon>Dothideomycetes</taxon>
        <taxon>Dothideomycetes incertae sedis</taxon>
        <taxon>Botryosphaeriales</taxon>
        <taxon>Saccharataceae</taxon>
        <taxon>Saccharata</taxon>
    </lineage>
</organism>
<accession>A0A9P4HMF0</accession>
<keyword evidence="1" id="KW-1133">Transmembrane helix</keyword>
<keyword evidence="1" id="KW-0812">Transmembrane</keyword>
<proteinExistence type="predicted"/>
<evidence type="ECO:0000313" key="2">
    <source>
        <dbReference type="EMBL" id="KAF2084310.1"/>
    </source>
</evidence>
<protein>
    <submittedName>
        <fullName evidence="2">Uncharacterized protein</fullName>
    </submittedName>
</protein>
<sequence length="92" mass="10508">METVKEEPMYQITSEAKLPLLDSPSIVMAKTPLLRIIIPTARKAEILDEESQLSAFTPCLRWARMIMLLVGILILCWVIWMAISLSPNMVHR</sequence>
<dbReference type="AlphaFoldDB" id="A0A9P4HMF0"/>
<reference evidence="2" key="1">
    <citation type="journal article" date="2020" name="Stud. Mycol.">
        <title>101 Dothideomycetes genomes: a test case for predicting lifestyles and emergence of pathogens.</title>
        <authorList>
            <person name="Haridas S."/>
            <person name="Albert R."/>
            <person name="Binder M."/>
            <person name="Bloem J."/>
            <person name="Labutti K."/>
            <person name="Salamov A."/>
            <person name="Andreopoulos B."/>
            <person name="Baker S."/>
            <person name="Barry K."/>
            <person name="Bills G."/>
            <person name="Bluhm B."/>
            <person name="Cannon C."/>
            <person name="Castanera R."/>
            <person name="Culley D."/>
            <person name="Daum C."/>
            <person name="Ezra D."/>
            <person name="Gonzalez J."/>
            <person name="Henrissat B."/>
            <person name="Kuo A."/>
            <person name="Liang C."/>
            <person name="Lipzen A."/>
            <person name="Lutzoni F."/>
            <person name="Magnuson J."/>
            <person name="Mondo S."/>
            <person name="Nolan M."/>
            <person name="Ohm R."/>
            <person name="Pangilinan J."/>
            <person name="Park H.-J."/>
            <person name="Ramirez L."/>
            <person name="Alfaro M."/>
            <person name="Sun H."/>
            <person name="Tritt A."/>
            <person name="Yoshinaga Y."/>
            <person name="Zwiers L.-H."/>
            <person name="Turgeon B."/>
            <person name="Goodwin S."/>
            <person name="Spatafora J."/>
            <person name="Crous P."/>
            <person name="Grigoriev I."/>
        </authorList>
    </citation>
    <scope>NUCLEOTIDE SEQUENCE</scope>
    <source>
        <strain evidence="2">CBS 121410</strain>
    </source>
</reference>